<protein>
    <recommendedName>
        <fullName evidence="9">Thiamine-phosphate synthase</fullName>
        <shortName evidence="9">TP synthase</shortName>
        <shortName evidence="9">TPS</shortName>
        <ecNumber evidence="9">2.5.1.3</ecNumber>
    </recommendedName>
    <alternativeName>
        <fullName evidence="9">Thiamine-phosphate pyrophosphorylase</fullName>
        <shortName evidence="9">TMP pyrophosphorylase</shortName>
        <shortName evidence="9">TMP-PPase</shortName>
    </alternativeName>
</protein>
<comment type="function">
    <text evidence="9">Condenses 4-methyl-5-(beta-hydroxyethyl)thiazole monophosphate (THZ-P) and 2-methyl-4-amino-5-hydroxymethyl pyrimidine pyrophosphate (HMP-PP) to form thiamine monophosphate (TMP).</text>
</comment>
<keyword evidence="5 9" id="KW-0784">Thiamine biosynthesis</keyword>
<keyword evidence="3 9" id="KW-0479">Metal-binding</keyword>
<dbReference type="InterPro" id="IPR022998">
    <property type="entry name" value="ThiamineP_synth_TenI"/>
</dbReference>
<dbReference type="GO" id="GO:0000287">
    <property type="term" value="F:magnesium ion binding"/>
    <property type="evidence" value="ECO:0007669"/>
    <property type="project" value="UniProtKB-UniRule"/>
</dbReference>
<comment type="cofactor">
    <cofactor evidence="9">
        <name>Mg(2+)</name>
        <dbReference type="ChEBI" id="CHEBI:18420"/>
    </cofactor>
    <text evidence="9">Binds 1 Mg(2+) ion per subunit.</text>
</comment>
<feature type="binding site" evidence="9">
    <location>
        <position position="142"/>
    </location>
    <ligand>
        <name>4-amino-2-methyl-5-(diphosphooxymethyl)pyrimidine</name>
        <dbReference type="ChEBI" id="CHEBI:57841"/>
    </ligand>
</feature>
<dbReference type="EC" id="2.5.1.3" evidence="9"/>
<name>A0A1A7BH25_9SPHN</name>
<feature type="binding site" evidence="9">
    <location>
        <position position="74"/>
    </location>
    <ligand>
        <name>Mg(2+)</name>
        <dbReference type="ChEBI" id="CHEBI:18420"/>
    </ligand>
</feature>
<evidence type="ECO:0000256" key="1">
    <source>
        <dbReference type="ARBA" id="ARBA00005165"/>
    </source>
</evidence>
<keyword evidence="4 9" id="KW-0460">Magnesium</keyword>
<reference evidence="13 14" key="1">
    <citation type="submission" date="2016-06" db="EMBL/GenBank/DDBJ databases">
        <title>Genome sequence of Porphyrobacter dokdonensis DSW-74.</title>
        <authorList>
            <person name="Kim J.F."/>
            <person name="Song J.Y."/>
        </authorList>
    </citation>
    <scope>NUCLEOTIDE SEQUENCE [LARGE SCALE GENOMIC DNA]</scope>
    <source>
        <strain evidence="13 14">DSW-74</strain>
    </source>
</reference>
<dbReference type="PATRIC" id="fig|1300349.4.peg.1228"/>
<evidence type="ECO:0000256" key="3">
    <source>
        <dbReference type="ARBA" id="ARBA00022723"/>
    </source>
</evidence>
<dbReference type="GO" id="GO:0009228">
    <property type="term" value="P:thiamine biosynthetic process"/>
    <property type="evidence" value="ECO:0007669"/>
    <property type="project" value="UniProtKB-KW"/>
</dbReference>
<comment type="catalytic activity">
    <reaction evidence="8 9 10">
        <text>2-[(2R,5Z)-2-carboxy-4-methylthiazol-5(2H)-ylidene]ethyl phosphate + 4-amino-2-methyl-5-(diphosphooxymethyl)pyrimidine + 2 H(+) = thiamine phosphate + CO2 + diphosphate</text>
        <dbReference type="Rhea" id="RHEA:47844"/>
        <dbReference type="ChEBI" id="CHEBI:15378"/>
        <dbReference type="ChEBI" id="CHEBI:16526"/>
        <dbReference type="ChEBI" id="CHEBI:33019"/>
        <dbReference type="ChEBI" id="CHEBI:37575"/>
        <dbReference type="ChEBI" id="CHEBI:57841"/>
        <dbReference type="ChEBI" id="CHEBI:62899"/>
        <dbReference type="EC" id="2.5.1.3"/>
    </reaction>
</comment>
<comment type="pathway">
    <text evidence="1 9 11">Cofactor biosynthesis; thiamine diphosphate biosynthesis; thiamine phosphate from 4-amino-2-methyl-5-diphosphomethylpyrimidine and 4-methyl-5-(2-phosphoethyl)-thiazole: step 1/1.</text>
</comment>
<dbReference type="PANTHER" id="PTHR20857:SF15">
    <property type="entry name" value="THIAMINE-PHOSPHATE SYNTHASE"/>
    <property type="match status" value="1"/>
</dbReference>
<evidence type="ECO:0000259" key="12">
    <source>
        <dbReference type="Pfam" id="PF02581"/>
    </source>
</evidence>
<comment type="caution">
    <text evidence="13">The sequence shown here is derived from an EMBL/GenBank/DDBJ whole genome shotgun (WGS) entry which is preliminary data.</text>
</comment>
<dbReference type="NCBIfam" id="TIGR00693">
    <property type="entry name" value="thiE"/>
    <property type="match status" value="1"/>
</dbReference>
<evidence type="ECO:0000256" key="11">
    <source>
        <dbReference type="RuleBase" id="RU004253"/>
    </source>
</evidence>
<dbReference type="Pfam" id="PF02581">
    <property type="entry name" value="TMP-TENI"/>
    <property type="match status" value="1"/>
</dbReference>
<dbReference type="UniPathway" id="UPA00060">
    <property type="reaction ID" value="UER00141"/>
</dbReference>
<dbReference type="InterPro" id="IPR036206">
    <property type="entry name" value="ThiamineP_synth_sf"/>
</dbReference>
<evidence type="ECO:0000256" key="8">
    <source>
        <dbReference type="ARBA" id="ARBA00047883"/>
    </source>
</evidence>
<dbReference type="CDD" id="cd00564">
    <property type="entry name" value="TMP_TenI"/>
    <property type="match status" value="1"/>
</dbReference>
<proteinExistence type="inferred from homology"/>
<comment type="catalytic activity">
    <reaction evidence="6 9 10">
        <text>4-methyl-5-(2-phosphooxyethyl)-thiazole + 4-amino-2-methyl-5-(diphosphooxymethyl)pyrimidine + H(+) = thiamine phosphate + diphosphate</text>
        <dbReference type="Rhea" id="RHEA:22328"/>
        <dbReference type="ChEBI" id="CHEBI:15378"/>
        <dbReference type="ChEBI" id="CHEBI:33019"/>
        <dbReference type="ChEBI" id="CHEBI:37575"/>
        <dbReference type="ChEBI" id="CHEBI:57841"/>
        <dbReference type="ChEBI" id="CHEBI:58296"/>
        <dbReference type="EC" id="2.5.1.3"/>
    </reaction>
</comment>
<gene>
    <name evidence="9" type="primary">thiE</name>
    <name evidence="13" type="ORF">I603_1232</name>
</gene>
<dbReference type="PANTHER" id="PTHR20857">
    <property type="entry name" value="THIAMINE-PHOSPHATE PYROPHOSPHORYLASE"/>
    <property type="match status" value="1"/>
</dbReference>
<dbReference type="HAMAP" id="MF_00097">
    <property type="entry name" value="TMP_synthase"/>
    <property type="match status" value="1"/>
</dbReference>
<keyword evidence="14" id="KW-1185">Reference proteome</keyword>
<sequence>MTQTQLYLISPLDVGGDFPQRLERALAAGARRHGDLVTAFQFRVKGVDSHEAARLAEPLQAICAAHDVAFIVNDSIALAKRLKADGVHLGQDDGSPKDARAELGREAQIGVTCHASRHLAMEAGEAGADYVAFGAFYPSTTKDVVKDRGGDAERPLPELLSWWTQLFEIPCVAIGGITPDNCKPLVEAGADFLAVSGAVWNGDEVAAIEAFARAMRG</sequence>
<dbReference type="InterPro" id="IPR034291">
    <property type="entry name" value="TMP_synthase"/>
</dbReference>
<feature type="binding site" evidence="9">
    <location>
        <position position="176"/>
    </location>
    <ligand>
        <name>2-[(2R,5Z)-2-carboxy-4-methylthiazol-5(2H)-ylidene]ethyl phosphate</name>
        <dbReference type="ChEBI" id="CHEBI:62899"/>
    </ligand>
</feature>
<evidence type="ECO:0000313" key="14">
    <source>
        <dbReference type="Proteomes" id="UP000092484"/>
    </source>
</evidence>
<feature type="domain" description="Thiamine phosphate synthase/TenI" evidence="12">
    <location>
        <begin position="6"/>
        <end position="199"/>
    </location>
</feature>
<comment type="caution">
    <text evidence="9">Lacks conserved residue(s) required for the propagation of feature annotation.</text>
</comment>
<feature type="binding site" evidence="9">
    <location>
        <begin position="41"/>
        <end position="45"/>
    </location>
    <ligand>
        <name>4-amino-2-methyl-5-(diphosphooxymethyl)pyrimidine</name>
        <dbReference type="ChEBI" id="CHEBI:57841"/>
    </ligand>
</feature>
<feature type="binding site" evidence="9">
    <location>
        <position position="73"/>
    </location>
    <ligand>
        <name>4-amino-2-methyl-5-(diphosphooxymethyl)pyrimidine</name>
        <dbReference type="ChEBI" id="CHEBI:57841"/>
    </ligand>
</feature>
<feature type="binding site" evidence="9">
    <location>
        <begin position="139"/>
        <end position="141"/>
    </location>
    <ligand>
        <name>2-[(2R,5Z)-2-carboxy-4-methylthiazol-5(2H)-ylidene]ethyl phosphate</name>
        <dbReference type="ChEBI" id="CHEBI:62899"/>
    </ligand>
</feature>
<comment type="similarity">
    <text evidence="9 10">Belongs to the thiamine-phosphate synthase family.</text>
</comment>
<dbReference type="GO" id="GO:0004789">
    <property type="term" value="F:thiamine-phosphate diphosphorylase activity"/>
    <property type="evidence" value="ECO:0007669"/>
    <property type="project" value="UniProtKB-UniRule"/>
</dbReference>
<evidence type="ECO:0000256" key="2">
    <source>
        <dbReference type="ARBA" id="ARBA00022679"/>
    </source>
</evidence>
<dbReference type="GO" id="GO:0009229">
    <property type="term" value="P:thiamine diphosphate biosynthetic process"/>
    <property type="evidence" value="ECO:0007669"/>
    <property type="project" value="UniProtKB-UniRule"/>
</dbReference>
<organism evidence="13 14">
    <name type="scientific">Erythrobacter dokdonensis DSW-74</name>
    <dbReference type="NCBI Taxonomy" id="1300349"/>
    <lineage>
        <taxon>Bacteria</taxon>
        <taxon>Pseudomonadati</taxon>
        <taxon>Pseudomonadota</taxon>
        <taxon>Alphaproteobacteria</taxon>
        <taxon>Sphingomonadales</taxon>
        <taxon>Erythrobacteraceae</taxon>
        <taxon>Erythrobacter/Porphyrobacter group</taxon>
        <taxon>Erythrobacter</taxon>
    </lineage>
</organism>
<dbReference type="RefSeq" id="WP_068863097.1">
    <property type="nucleotide sequence ID" value="NZ_LZYB01000002.1"/>
</dbReference>
<evidence type="ECO:0000256" key="5">
    <source>
        <dbReference type="ARBA" id="ARBA00022977"/>
    </source>
</evidence>
<dbReference type="Gene3D" id="3.20.20.70">
    <property type="entry name" value="Aldolase class I"/>
    <property type="match status" value="1"/>
</dbReference>
<accession>A0A1A7BH25</accession>
<feature type="binding site" evidence="9">
    <location>
        <position position="112"/>
    </location>
    <ligand>
        <name>4-amino-2-methyl-5-(diphosphooxymethyl)pyrimidine</name>
        <dbReference type="ChEBI" id="CHEBI:57841"/>
    </ligand>
</feature>
<evidence type="ECO:0000256" key="6">
    <source>
        <dbReference type="ARBA" id="ARBA00047334"/>
    </source>
</evidence>
<evidence type="ECO:0000313" key="13">
    <source>
        <dbReference type="EMBL" id="OBV11789.1"/>
    </source>
</evidence>
<dbReference type="GO" id="GO:0005737">
    <property type="term" value="C:cytoplasm"/>
    <property type="evidence" value="ECO:0007669"/>
    <property type="project" value="TreeGrafter"/>
</dbReference>
<evidence type="ECO:0000256" key="7">
    <source>
        <dbReference type="ARBA" id="ARBA00047851"/>
    </source>
</evidence>
<dbReference type="STRING" id="1300349.I603_1232"/>
<dbReference type="InterPro" id="IPR013785">
    <property type="entry name" value="Aldolase_TIM"/>
</dbReference>
<dbReference type="EMBL" id="LZYB01000002">
    <property type="protein sequence ID" value="OBV11789.1"/>
    <property type="molecule type" value="Genomic_DNA"/>
</dbReference>
<dbReference type="Proteomes" id="UP000092484">
    <property type="component" value="Unassembled WGS sequence"/>
</dbReference>
<keyword evidence="2 9" id="KW-0808">Transferase</keyword>
<evidence type="ECO:0000256" key="4">
    <source>
        <dbReference type="ARBA" id="ARBA00022842"/>
    </source>
</evidence>
<dbReference type="AlphaFoldDB" id="A0A1A7BH25"/>
<feature type="binding site" evidence="9">
    <location>
        <position position="93"/>
    </location>
    <ligand>
        <name>Mg(2+)</name>
        <dbReference type="ChEBI" id="CHEBI:18420"/>
    </ligand>
</feature>
<dbReference type="SUPFAM" id="SSF51391">
    <property type="entry name" value="Thiamin phosphate synthase"/>
    <property type="match status" value="1"/>
</dbReference>
<comment type="catalytic activity">
    <reaction evidence="7 9 10">
        <text>2-(2-carboxy-4-methylthiazol-5-yl)ethyl phosphate + 4-amino-2-methyl-5-(diphosphooxymethyl)pyrimidine + 2 H(+) = thiamine phosphate + CO2 + diphosphate</text>
        <dbReference type="Rhea" id="RHEA:47848"/>
        <dbReference type="ChEBI" id="CHEBI:15378"/>
        <dbReference type="ChEBI" id="CHEBI:16526"/>
        <dbReference type="ChEBI" id="CHEBI:33019"/>
        <dbReference type="ChEBI" id="CHEBI:37575"/>
        <dbReference type="ChEBI" id="CHEBI:57841"/>
        <dbReference type="ChEBI" id="CHEBI:62890"/>
        <dbReference type="EC" id="2.5.1.3"/>
    </reaction>
</comment>
<evidence type="ECO:0000256" key="10">
    <source>
        <dbReference type="RuleBase" id="RU003826"/>
    </source>
</evidence>
<evidence type="ECO:0000256" key="9">
    <source>
        <dbReference type="HAMAP-Rule" id="MF_00097"/>
    </source>
</evidence>